<evidence type="ECO:0000256" key="4">
    <source>
        <dbReference type="ARBA" id="ARBA00022679"/>
    </source>
</evidence>
<feature type="transmembrane region" description="Helical" evidence="8">
    <location>
        <begin position="209"/>
        <end position="241"/>
    </location>
</feature>
<organism evidence="10 11">
    <name type="scientific">Gloeothece verrucosa (strain PCC 7822)</name>
    <name type="common">Cyanothece sp. (strain PCC 7822)</name>
    <dbReference type="NCBI Taxonomy" id="497965"/>
    <lineage>
        <taxon>Bacteria</taxon>
        <taxon>Bacillati</taxon>
        <taxon>Cyanobacteriota</taxon>
        <taxon>Cyanophyceae</taxon>
        <taxon>Oscillatoriophycideae</taxon>
        <taxon>Chroococcales</taxon>
        <taxon>Aphanothecaceae</taxon>
        <taxon>Gloeothece</taxon>
        <taxon>Gloeothece verrucosa</taxon>
    </lineage>
</organism>
<keyword evidence="11" id="KW-1185">Reference proteome</keyword>
<dbReference type="HOGENOM" id="CLU_019200_0_1_3"/>
<feature type="transmembrane region" description="Helical" evidence="8">
    <location>
        <begin position="409"/>
        <end position="426"/>
    </location>
</feature>
<feature type="transmembrane region" description="Helical" evidence="8">
    <location>
        <begin position="370"/>
        <end position="389"/>
    </location>
</feature>
<sequence length="609" mass="69608">MIKAQLDTPSNQRKSREQESKKLWIFSLLWLFLISWIGFFGNLGSIGLMDKTEPMFVEAARQMVVTGDWITPYWNGETRFDKPPLTYWLIAIAFKLFGINEWAARIPSALMAMALVMLGFYTLRYFGISNPLSPPESPKDDSKLWLSAWLGSGIIALNPAWIAWARTGVSDMFLASSMGMALLSFFLGYATEEKESPIRGFSAKDGWYILFYVFMALAVLAKGPIGLILPVFIVSTFLFYLGNFKEVLQEMKWRRGGLIFLVIAVPWFILVTLANGQKYIDVFFGYHNLQRFTSVVSHHPGPWYYFIPVVLVGLIPWSIYLPVAVTQLGFWQRDVWRSSLRSTHLGLFCLFWFAVIFLFFSASSTKLPSYVLPAMPAGAILVALFWISLFDKKNKKKFAKYRRFFKATAIANLIILLALAAASFYSPSLVDGDPRKPGFSSMLQQSGLPILGGLIWGLVTLGTIFLLLRRRDWRWLWIPNLIGFMAFISFIALPVARIKDTDSQLPLRQISSVITQVRQPKEELVLLGFIRPSLVYYTRQNVKFFNNQHRLIEDLQSELNDASSPTILLITEQKYLDRLGLTPQDYELLDQQGVYQLLRINKNLLLSKK</sequence>
<feature type="transmembrane region" description="Helical" evidence="8">
    <location>
        <begin position="475"/>
        <end position="496"/>
    </location>
</feature>
<reference evidence="11" key="1">
    <citation type="journal article" date="2011" name="MBio">
        <title>Novel metabolic attributes of the genus Cyanothece, comprising a group of unicellular nitrogen-fixing Cyanobacteria.</title>
        <authorList>
            <person name="Bandyopadhyay A."/>
            <person name="Elvitigala T."/>
            <person name="Welsh E."/>
            <person name="Stockel J."/>
            <person name="Liberton M."/>
            <person name="Min H."/>
            <person name="Sherman L.A."/>
            <person name="Pakrasi H.B."/>
        </authorList>
    </citation>
    <scope>NUCLEOTIDE SEQUENCE [LARGE SCALE GENOMIC DNA]</scope>
    <source>
        <strain evidence="11">PCC 7822</strain>
    </source>
</reference>
<dbReference type="OrthoDB" id="9775035at2"/>
<keyword evidence="3" id="KW-0328">Glycosyltransferase</keyword>
<evidence type="ECO:0000256" key="8">
    <source>
        <dbReference type="SAM" id="Phobius"/>
    </source>
</evidence>
<evidence type="ECO:0000313" key="11">
    <source>
        <dbReference type="Proteomes" id="UP000008206"/>
    </source>
</evidence>
<accession>E0UDA9</accession>
<keyword evidence="2" id="KW-1003">Cell membrane</keyword>
<feature type="domain" description="Glycosyltransferase RgtA/B/C/D-like" evidence="9">
    <location>
        <begin position="81"/>
        <end position="124"/>
    </location>
</feature>
<dbReference type="PANTHER" id="PTHR33908:SF3">
    <property type="entry name" value="UNDECAPRENYL PHOSPHATE-ALPHA-4-AMINO-4-DEOXY-L-ARABINOSE ARABINOSYL TRANSFERASE"/>
    <property type="match status" value="1"/>
</dbReference>
<dbReference type="Proteomes" id="UP000008206">
    <property type="component" value="Chromosome"/>
</dbReference>
<feature type="transmembrane region" description="Helical" evidence="8">
    <location>
        <begin position="345"/>
        <end position="364"/>
    </location>
</feature>
<name>E0UDA9_GLOV7</name>
<evidence type="ECO:0000256" key="3">
    <source>
        <dbReference type="ARBA" id="ARBA00022676"/>
    </source>
</evidence>
<keyword evidence="4 10" id="KW-0808">Transferase</keyword>
<feature type="transmembrane region" description="Helical" evidence="8">
    <location>
        <begin position="172"/>
        <end position="189"/>
    </location>
</feature>
<feature type="transmembrane region" description="Helical" evidence="8">
    <location>
        <begin position="146"/>
        <end position="165"/>
    </location>
</feature>
<feature type="transmembrane region" description="Helical" evidence="8">
    <location>
        <begin position="109"/>
        <end position="126"/>
    </location>
</feature>
<protein>
    <submittedName>
        <fullName evidence="10">Glycosyl transferase family 39</fullName>
    </submittedName>
</protein>
<dbReference type="AlphaFoldDB" id="E0UDA9"/>
<dbReference type="GO" id="GO:0009103">
    <property type="term" value="P:lipopolysaccharide biosynthetic process"/>
    <property type="evidence" value="ECO:0007669"/>
    <property type="project" value="UniProtKB-ARBA"/>
</dbReference>
<dbReference type="GO" id="GO:0010041">
    <property type="term" value="P:response to iron(III) ion"/>
    <property type="evidence" value="ECO:0007669"/>
    <property type="project" value="TreeGrafter"/>
</dbReference>
<dbReference type="STRING" id="497965.Cyan7822_2120"/>
<comment type="subcellular location">
    <subcellularLocation>
        <location evidence="1">Cell membrane</location>
        <topology evidence="1">Multi-pass membrane protein</topology>
    </subcellularLocation>
</comment>
<dbReference type="eggNOG" id="COG1807">
    <property type="taxonomic scope" value="Bacteria"/>
</dbReference>
<dbReference type="EMBL" id="CP002198">
    <property type="protein sequence ID" value="ADN14100.1"/>
    <property type="molecule type" value="Genomic_DNA"/>
</dbReference>
<evidence type="ECO:0000259" key="9">
    <source>
        <dbReference type="Pfam" id="PF13231"/>
    </source>
</evidence>
<dbReference type="Pfam" id="PF13231">
    <property type="entry name" value="PMT_2"/>
    <property type="match status" value="1"/>
</dbReference>
<evidence type="ECO:0000256" key="5">
    <source>
        <dbReference type="ARBA" id="ARBA00022692"/>
    </source>
</evidence>
<dbReference type="RefSeq" id="WP_013322206.1">
    <property type="nucleotide sequence ID" value="NC_014501.1"/>
</dbReference>
<keyword evidence="6 8" id="KW-1133">Transmembrane helix</keyword>
<dbReference type="PANTHER" id="PTHR33908">
    <property type="entry name" value="MANNOSYLTRANSFERASE YKCB-RELATED"/>
    <property type="match status" value="1"/>
</dbReference>
<gene>
    <name evidence="10" type="ordered locus">Cyan7822_2120</name>
</gene>
<evidence type="ECO:0000256" key="1">
    <source>
        <dbReference type="ARBA" id="ARBA00004651"/>
    </source>
</evidence>
<evidence type="ECO:0000256" key="2">
    <source>
        <dbReference type="ARBA" id="ARBA00022475"/>
    </source>
</evidence>
<evidence type="ECO:0000313" key="10">
    <source>
        <dbReference type="EMBL" id="ADN14100.1"/>
    </source>
</evidence>
<dbReference type="CAZy" id="GT83">
    <property type="family name" value="Glycosyltransferase Family 83"/>
</dbReference>
<feature type="transmembrane region" description="Helical" evidence="8">
    <location>
        <begin position="85"/>
        <end position="102"/>
    </location>
</feature>
<evidence type="ECO:0000256" key="6">
    <source>
        <dbReference type="ARBA" id="ARBA00022989"/>
    </source>
</evidence>
<proteinExistence type="predicted"/>
<dbReference type="GO" id="GO:0016763">
    <property type="term" value="F:pentosyltransferase activity"/>
    <property type="evidence" value="ECO:0007669"/>
    <property type="project" value="TreeGrafter"/>
</dbReference>
<dbReference type="KEGG" id="cyj:Cyan7822_2120"/>
<dbReference type="GO" id="GO:0005886">
    <property type="term" value="C:plasma membrane"/>
    <property type="evidence" value="ECO:0007669"/>
    <property type="project" value="UniProtKB-SubCell"/>
</dbReference>
<feature type="transmembrane region" description="Helical" evidence="8">
    <location>
        <begin position="303"/>
        <end position="325"/>
    </location>
</feature>
<feature type="transmembrane region" description="Helical" evidence="8">
    <location>
        <begin position="446"/>
        <end position="468"/>
    </location>
</feature>
<keyword evidence="7 8" id="KW-0472">Membrane</keyword>
<dbReference type="InterPro" id="IPR050297">
    <property type="entry name" value="LipidA_mod_glycosyltrf_83"/>
</dbReference>
<evidence type="ECO:0000256" key="7">
    <source>
        <dbReference type="ARBA" id="ARBA00023136"/>
    </source>
</evidence>
<keyword evidence="5 8" id="KW-0812">Transmembrane</keyword>
<dbReference type="InterPro" id="IPR038731">
    <property type="entry name" value="RgtA/B/C-like"/>
</dbReference>
<feature type="transmembrane region" description="Helical" evidence="8">
    <location>
        <begin position="253"/>
        <end position="274"/>
    </location>
</feature>
<feature type="transmembrane region" description="Helical" evidence="8">
    <location>
        <begin position="23"/>
        <end position="46"/>
    </location>
</feature>